<dbReference type="GO" id="GO:0032543">
    <property type="term" value="P:mitochondrial translation"/>
    <property type="evidence" value="ECO:0007669"/>
    <property type="project" value="InterPro"/>
</dbReference>
<dbReference type="PANTHER" id="PTHR13490:SF0">
    <property type="entry name" value="SMALL RIBOSOMAL SUBUNIT PROTEIN MS35"/>
    <property type="match status" value="1"/>
</dbReference>
<dbReference type="RefSeq" id="XP_008092347.1">
    <property type="nucleotide sequence ID" value="XM_008094156.1"/>
</dbReference>
<gene>
    <name evidence="3" type="ORF">GLRG_03471</name>
</gene>
<name>E3QBI8_COLGM</name>
<protein>
    <recommendedName>
        <fullName evidence="2">Small ribosomal subunit protein mS35 mitochondrial conserved domain-containing protein</fullName>
    </recommendedName>
</protein>
<feature type="compositionally biased region" description="Acidic residues" evidence="1">
    <location>
        <begin position="141"/>
        <end position="161"/>
    </location>
</feature>
<accession>E3QBI8</accession>
<dbReference type="HOGENOM" id="CLU_051514_0_0_1"/>
<feature type="domain" description="Small ribosomal subunit protein mS35 mitochondrial conserved" evidence="2">
    <location>
        <begin position="196"/>
        <end position="315"/>
    </location>
</feature>
<evidence type="ECO:0000256" key="1">
    <source>
        <dbReference type="SAM" id="MobiDB-lite"/>
    </source>
</evidence>
<proteinExistence type="predicted"/>
<dbReference type="Proteomes" id="UP000008782">
    <property type="component" value="Unassembled WGS sequence"/>
</dbReference>
<organism evidence="4">
    <name type="scientific">Colletotrichum graminicola (strain M1.001 / M2 / FGSC 10212)</name>
    <name type="common">Maize anthracnose fungus</name>
    <name type="synonym">Glomerella graminicola</name>
    <dbReference type="NCBI Taxonomy" id="645133"/>
    <lineage>
        <taxon>Eukaryota</taxon>
        <taxon>Fungi</taxon>
        <taxon>Dikarya</taxon>
        <taxon>Ascomycota</taxon>
        <taxon>Pezizomycotina</taxon>
        <taxon>Sordariomycetes</taxon>
        <taxon>Hypocreomycetidae</taxon>
        <taxon>Glomerellales</taxon>
        <taxon>Glomerellaceae</taxon>
        <taxon>Colletotrichum</taxon>
        <taxon>Colletotrichum graminicola species complex</taxon>
    </lineage>
</organism>
<dbReference type="PANTHER" id="PTHR13490">
    <property type="entry name" value="MITOCHONDRIAL 28S RIBOSOMAL PROTEIN S28"/>
    <property type="match status" value="1"/>
</dbReference>
<feature type="compositionally biased region" description="Polar residues" evidence="1">
    <location>
        <begin position="37"/>
        <end position="50"/>
    </location>
</feature>
<dbReference type="InterPro" id="IPR019349">
    <property type="entry name" value="Ribosomal_mS35_mit"/>
</dbReference>
<dbReference type="InterPro" id="IPR039848">
    <property type="entry name" value="Ribosomal_mS35_mt"/>
</dbReference>
<evidence type="ECO:0000313" key="3">
    <source>
        <dbReference type="EMBL" id="EFQ28327.1"/>
    </source>
</evidence>
<dbReference type="GO" id="GO:0003735">
    <property type="term" value="F:structural constituent of ribosome"/>
    <property type="evidence" value="ECO:0007669"/>
    <property type="project" value="InterPro"/>
</dbReference>
<dbReference type="EMBL" id="GG697340">
    <property type="protein sequence ID" value="EFQ28327.1"/>
    <property type="molecule type" value="Genomic_DNA"/>
</dbReference>
<dbReference type="VEuPathDB" id="FungiDB:GLRG_03471"/>
<dbReference type="AlphaFoldDB" id="E3QBI8"/>
<reference evidence="4" key="1">
    <citation type="journal article" date="2012" name="Nat. Genet.">
        <title>Lifestyle transitions in plant pathogenic Colletotrichum fungi deciphered by genome and transcriptome analyses.</title>
        <authorList>
            <person name="O'Connell R.J."/>
            <person name="Thon M.R."/>
            <person name="Hacquard S."/>
            <person name="Amyotte S.G."/>
            <person name="Kleemann J."/>
            <person name="Torres M.F."/>
            <person name="Damm U."/>
            <person name="Buiate E.A."/>
            <person name="Epstein L."/>
            <person name="Alkan N."/>
            <person name="Altmueller J."/>
            <person name="Alvarado-Balderrama L."/>
            <person name="Bauser C.A."/>
            <person name="Becker C."/>
            <person name="Birren B.W."/>
            <person name="Chen Z."/>
            <person name="Choi J."/>
            <person name="Crouch J.A."/>
            <person name="Duvick J.P."/>
            <person name="Farman M.A."/>
            <person name="Gan P."/>
            <person name="Heiman D."/>
            <person name="Henrissat B."/>
            <person name="Howard R.J."/>
            <person name="Kabbage M."/>
            <person name="Koch C."/>
            <person name="Kracher B."/>
            <person name="Kubo Y."/>
            <person name="Law A.D."/>
            <person name="Lebrun M.-H."/>
            <person name="Lee Y.-H."/>
            <person name="Miyara I."/>
            <person name="Moore N."/>
            <person name="Neumann U."/>
            <person name="Nordstroem K."/>
            <person name="Panaccione D.G."/>
            <person name="Panstruga R."/>
            <person name="Place M."/>
            <person name="Proctor R.H."/>
            <person name="Prusky D."/>
            <person name="Rech G."/>
            <person name="Reinhardt R."/>
            <person name="Rollins J.A."/>
            <person name="Rounsley S."/>
            <person name="Schardl C.L."/>
            <person name="Schwartz D.C."/>
            <person name="Shenoy N."/>
            <person name="Shirasu K."/>
            <person name="Sikhakolli U.R."/>
            <person name="Stueber K."/>
            <person name="Sukno S.A."/>
            <person name="Sweigard J.A."/>
            <person name="Takano Y."/>
            <person name="Takahara H."/>
            <person name="Trail F."/>
            <person name="van der Does H.C."/>
            <person name="Voll L.M."/>
            <person name="Will I."/>
            <person name="Young S."/>
            <person name="Zeng Q."/>
            <person name="Zhang J."/>
            <person name="Zhou S."/>
            <person name="Dickman M.B."/>
            <person name="Schulze-Lefert P."/>
            <person name="Ver Loren van Themaat E."/>
            <person name="Ma L.-J."/>
            <person name="Vaillancourt L.J."/>
        </authorList>
    </citation>
    <scope>NUCLEOTIDE SEQUENCE [LARGE SCALE GENOMIC DNA]</scope>
    <source>
        <strain evidence="4">M1.001 / M2 / FGSC 10212</strain>
    </source>
</reference>
<feature type="region of interest" description="Disordered" evidence="1">
    <location>
        <begin position="37"/>
        <end position="63"/>
    </location>
</feature>
<dbReference type="Pfam" id="PF10213">
    <property type="entry name" value="MRP-S28"/>
    <property type="match status" value="1"/>
</dbReference>
<feature type="region of interest" description="Disordered" evidence="1">
    <location>
        <begin position="138"/>
        <end position="163"/>
    </location>
</feature>
<dbReference type="GeneID" id="24408836"/>
<dbReference type="OrthoDB" id="283424at2759"/>
<evidence type="ECO:0000313" key="4">
    <source>
        <dbReference type="Proteomes" id="UP000008782"/>
    </source>
</evidence>
<sequence>MAAAGQAFRICARSCRRISTAPRIAVAVPRASTRQFAQTQRRTFAASSTKRAPPNDEAAEERVTRAPHDTIEDMIQRLKPEELKALESLKKLDPSAQQMSVEQFLEKEMRQDEEDYKKPYTPQEWKQLTMRPRLNKSSFWYDEDDPTAPTDEAADEFDENDMTPMAHGKLDEIREHRHYHRIMAWEMPLLSKLAKPFEPPQEDQVLRFRYTTYMGEYHPAERKVVVQFSPADLKLSPVEADKLRKLAGPRYNPETDIIKMSSDKYEHQAQNKRYLSDLVDKLIATAKDPKDTFQDIPLDTRHHEFKSKPKFPKEWRMTEERREELNAFRTRSLEIDAGKQEDGRVVDGAAKIDEALAISEAKASEEAAQLVSVRGRGKAKQKSARR</sequence>
<dbReference type="STRING" id="645133.E3QBI8"/>
<dbReference type="eggNOG" id="KOG3933">
    <property type="taxonomic scope" value="Eukaryota"/>
</dbReference>
<keyword evidence="4" id="KW-1185">Reference proteome</keyword>
<evidence type="ECO:0000259" key="2">
    <source>
        <dbReference type="Pfam" id="PF10213"/>
    </source>
</evidence>
<dbReference type="GO" id="GO:0005763">
    <property type="term" value="C:mitochondrial small ribosomal subunit"/>
    <property type="evidence" value="ECO:0007669"/>
    <property type="project" value="TreeGrafter"/>
</dbReference>